<dbReference type="GO" id="GO:0032049">
    <property type="term" value="P:cardiolipin biosynthetic process"/>
    <property type="evidence" value="ECO:0007669"/>
    <property type="project" value="UniProtKB-UniRule"/>
</dbReference>
<dbReference type="Pfam" id="PF13396">
    <property type="entry name" value="PLDc_N"/>
    <property type="match status" value="1"/>
</dbReference>
<organism evidence="15 16">
    <name type="scientific">Synergistes jonesii</name>
    <dbReference type="NCBI Taxonomy" id="2754"/>
    <lineage>
        <taxon>Bacteria</taxon>
        <taxon>Thermotogati</taxon>
        <taxon>Synergistota</taxon>
        <taxon>Synergistia</taxon>
        <taxon>Synergistales</taxon>
        <taxon>Synergistaceae</taxon>
        <taxon>Synergistes</taxon>
    </lineage>
</organism>
<dbReference type="PROSITE" id="PS50035">
    <property type="entry name" value="PLD"/>
    <property type="match status" value="2"/>
</dbReference>
<reference evidence="15 16" key="1">
    <citation type="submission" date="2014-04" db="EMBL/GenBank/DDBJ databases">
        <title>Draft Genome Sequence of Synergistes jonesii.</title>
        <authorList>
            <person name="Coil D.A."/>
            <person name="Eisen J.A."/>
            <person name="Holland-Moritz H.E."/>
        </authorList>
    </citation>
    <scope>NUCLEOTIDE SEQUENCE [LARGE SCALE GENOMIC DNA]</scope>
    <source>
        <strain evidence="15 16">78-1</strain>
    </source>
</reference>
<evidence type="ECO:0000256" key="11">
    <source>
        <dbReference type="ARBA" id="ARBA00023264"/>
    </source>
</evidence>
<name>A0A073IUS4_9BACT</name>
<proteinExistence type="predicted"/>
<protein>
    <recommendedName>
        <fullName evidence="12">Cardiolipin synthase</fullName>
        <ecNumber evidence="12">2.7.8.-</ecNumber>
    </recommendedName>
</protein>
<keyword evidence="10" id="KW-0594">Phospholipid biosynthesis</keyword>
<dbReference type="STRING" id="2754.EH55_10220"/>
<evidence type="ECO:0000256" key="12">
    <source>
        <dbReference type="NCBIfam" id="TIGR04265"/>
    </source>
</evidence>
<evidence type="ECO:0000256" key="1">
    <source>
        <dbReference type="ARBA" id="ARBA00004651"/>
    </source>
</evidence>
<dbReference type="eggNOG" id="COG1502">
    <property type="taxonomic scope" value="Bacteria"/>
</dbReference>
<evidence type="ECO:0000256" key="8">
    <source>
        <dbReference type="ARBA" id="ARBA00023098"/>
    </source>
</evidence>
<gene>
    <name evidence="15" type="ORF">EH55_10220</name>
</gene>
<dbReference type="GeneID" id="90982620"/>
<keyword evidence="9 13" id="KW-0472">Membrane</keyword>
<feature type="transmembrane region" description="Helical" evidence="13">
    <location>
        <begin position="59"/>
        <end position="77"/>
    </location>
</feature>
<comment type="caution">
    <text evidence="15">The sequence shown here is derived from an EMBL/GenBank/DDBJ whole genome shotgun (WGS) entry which is preliminary data.</text>
</comment>
<keyword evidence="4" id="KW-0808">Transferase</keyword>
<dbReference type="SMART" id="SM00155">
    <property type="entry name" value="PLDc"/>
    <property type="match status" value="2"/>
</dbReference>
<dbReference type="CDD" id="cd09112">
    <property type="entry name" value="PLDc_CLS_2"/>
    <property type="match status" value="1"/>
</dbReference>
<feature type="domain" description="PLD phosphodiesterase" evidence="14">
    <location>
        <begin position="257"/>
        <end position="284"/>
    </location>
</feature>
<dbReference type="EMBL" id="JMKI01000005">
    <property type="protein sequence ID" value="KEJ93231.1"/>
    <property type="molecule type" value="Genomic_DNA"/>
</dbReference>
<evidence type="ECO:0000256" key="3">
    <source>
        <dbReference type="ARBA" id="ARBA00022516"/>
    </source>
</evidence>
<evidence type="ECO:0000256" key="13">
    <source>
        <dbReference type="SAM" id="Phobius"/>
    </source>
</evidence>
<evidence type="ECO:0000256" key="7">
    <source>
        <dbReference type="ARBA" id="ARBA00022989"/>
    </source>
</evidence>
<evidence type="ECO:0000256" key="10">
    <source>
        <dbReference type="ARBA" id="ARBA00023209"/>
    </source>
</evidence>
<dbReference type="RefSeq" id="WP_051682534.1">
    <property type="nucleotide sequence ID" value="NZ_CAMETI010000039.1"/>
</dbReference>
<dbReference type="Proteomes" id="UP000027665">
    <property type="component" value="Unassembled WGS sequence"/>
</dbReference>
<accession>A0A073IUS4</accession>
<dbReference type="PANTHER" id="PTHR21248:SF22">
    <property type="entry name" value="PHOSPHOLIPASE D"/>
    <property type="match status" value="1"/>
</dbReference>
<feature type="transmembrane region" description="Helical" evidence="13">
    <location>
        <begin position="86"/>
        <end position="106"/>
    </location>
</feature>
<evidence type="ECO:0000256" key="4">
    <source>
        <dbReference type="ARBA" id="ARBA00022679"/>
    </source>
</evidence>
<dbReference type="InterPro" id="IPR001736">
    <property type="entry name" value="PLipase_D/transphosphatidylase"/>
</dbReference>
<keyword evidence="8" id="KW-0443">Lipid metabolism</keyword>
<dbReference type="EC" id="2.7.8.-" evidence="12"/>
<keyword evidence="6" id="KW-0677">Repeat</keyword>
<keyword evidence="16" id="KW-1185">Reference proteome</keyword>
<dbReference type="Pfam" id="PF13091">
    <property type="entry name" value="PLDc_2"/>
    <property type="match status" value="2"/>
</dbReference>
<evidence type="ECO:0000313" key="16">
    <source>
        <dbReference type="Proteomes" id="UP000027665"/>
    </source>
</evidence>
<sequence>MNKIGRWLLWAAAAAFLLGLLPTLNGAFSEFFTLTEEGFGVTQSFVQAVESVTAFVRNYMWHMVILYAVAIAFIIFLEGQNPDRTMLWLLVLIFVPVFGVFLYLLLGPDFQGLRNRRLFRAAKKNYEFDRSPFRKGIENQILIGRLLHACCGADLLLKNKIDILINGEETFPAMEAAIAGAEKFIHAEFFIFRDDELGRRFGDALAAAARRGVKVRLLYDAVGSWGLKAKFVKELEAAGVECRSFMPVCLPLFHRQMNFRNHRKIIVIDRKAAFTGGLNVGVEYEGRGPLGFWRDTFVRVEGEAVPALHKIFIDDWCTRAKNDRGRVCEDSGETRGGLPATDDYSALPTLPMQVVESGVDSVWRAIANGYYGMISRAQSRVWVTSPYLVPGPALMNALTTAALSGVDVRVMIPSKRDHFLVFWGSRSNIAPLLRAGARVFTYQKGFIHTKSVVADGRTSSVGTCNMDVRSLEINFETQLFIYDAETARKFELQFEKDMEDCRELRADEWEKRPFYQKLLESFGRLYSAQI</sequence>
<evidence type="ECO:0000256" key="2">
    <source>
        <dbReference type="ARBA" id="ARBA00022475"/>
    </source>
</evidence>
<feature type="domain" description="PLD phosphodiesterase" evidence="14">
    <location>
        <begin position="443"/>
        <end position="470"/>
    </location>
</feature>
<keyword evidence="3" id="KW-0444">Lipid biosynthesis</keyword>
<evidence type="ECO:0000256" key="5">
    <source>
        <dbReference type="ARBA" id="ARBA00022692"/>
    </source>
</evidence>
<dbReference type="Gene3D" id="3.30.870.10">
    <property type="entry name" value="Endonuclease Chain A"/>
    <property type="match status" value="2"/>
</dbReference>
<dbReference type="CDD" id="cd09110">
    <property type="entry name" value="PLDc_CLS_1"/>
    <property type="match status" value="1"/>
</dbReference>
<dbReference type="NCBIfam" id="TIGR04265">
    <property type="entry name" value="bac_cardiolipin"/>
    <property type="match status" value="1"/>
</dbReference>
<dbReference type="InterPro" id="IPR022924">
    <property type="entry name" value="Cardiolipin_synthase"/>
</dbReference>
<dbReference type="PANTHER" id="PTHR21248">
    <property type="entry name" value="CARDIOLIPIN SYNTHASE"/>
    <property type="match status" value="1"/>
</dbReference>
<keyword evidence="2" id="KW-1003">Cell membrane</keyword>
<dbReference type="InterPro" id="IPR025202">
    <property type="entry name" value="PLD-like_dom"/>
</dbReference>
<comment type="subcellular location">
    <subcellularLocation>
        <location evidence="1">Cell membrane</location>
        <topology evidence="1">Multi-pass membrane protein</topology>
    </subcellularLocation>
</comment>
<dbReference type="GO" id="GO:0005886">
    <property type="term" value="C:plasma membrane"/>
    <property type="evidence" value="ECO:0007669"/>
    <property type="project" value="UniProtKB-SubCell"/>
</dbReference>
<evidence type="ECO:0000313" key="15">
    <source>
        <dbReference type="EMBL" id="KEJ93231.1"/>
    </source>
</evidence>
<dbReference type="InterPro" id="IPR027379">
    <property type="entry name" value="CLS_N"/>
</dbReference>
<dbReference type="AlphaFoldDB" id="A0A073IUS4"/>
<keyword evidence="7 13" id="KW-1133">Transmembrane helix</keyword>
<dbReference type="SUPFAM" id="SSF56024">
    <property type="entry name" value="Phospholipase D/nuclease"/>
    <property type="match status" value="2"/>
</dbReference>
<keyword evidence="11" id="KW-1208">Phospholipid metabolism</keyword>
<evidence type="ECO:0000256" key="9">
    <source>
        <dbReference type="ARBA" id="ARBA00023136"/>
    </source>
</evidence>
<dbReference type="GO" id="GO:0008808">
    <property type="term" value="F:cardiolipin synthase activity"/>
    <property type="evidence" value="ECO:0007669"/>
    <property type="project" value="UniProtKB-UniRule"/>
</dbReference>
<keyword evidence="5 13" id="KW-0812">Transmembrane</keyword>
<evidence type="ECO:0000256" key="6">
    <source>
        <dbReference type="ARBA" id="ARBA00022737"/>
    </source>
</evidence>
<dbReference type="OrthoDB" id="9762009at2"/>
<evidence type="ECO:0000259" key="14">
    <source>
        <dbReference type="PROSITE" id="PS50035"/>
    </source>
</evidence>